<dbReference type="GO" id="GO:0044295">
    <property type="term" value="C:axonal growth cone"/>
    <property type="evidence" value="ECO:0007669"/>
    <property type="project" value="TreeGrafter"/>
</dbReference>
<accession>A0A2G9RDA1</accession>
<evidence type="ECO:0000259" key="6">
    <source>
        <dbReference type="PROSITE" id="PS51456"/>
    </source>
</evidence>
<name>A0A2G9RDA1_AQUCT</name>
<keyword evidence="5" id="KW-0009">Actin-binding</keyword>
<dbReference type="GO" id="GO:0016459">
    <property type="term" value="C:myosin complex"/>
    <property type="evidence" value="ECO:0007669"/>
    <property type="project" value="UniProtKB-KW"/>
</dbReference>
<dbReference type="AlphaFoldDB" id="A0A2G9RDA1"/>
<dbReference type="InterPro" id="IPR051724">
    <property type="entry name" value="Actin_motor_Myosin"/>
</dbReference>
<feature type="domain" description="Myosin motor" evidence="6">
    <location>
        <begin position="1"/>
        <end position="209"/>
    </location>
</feature>
<evidence type="ECO:0000256" key="4">
    <source>
        <dbReference type="ARBA" id="ARBA00023175"/>
    </source>
</evidence>
<evidence type="ECO:0000256" key="5">
    <source>
        <dbReference type="PROSITE-ProRule" id="PRU00782"/>
    </source>
</evidence>
<dbReference type="InterPro" id="IPR036961">
    <property type="entry name" value="Kinesin_motor_dom_sf"/>
</dbReference>
<dbReference type="GO" id="GO:0048675">
    <property type="term" value="P:axon extension"/>
    <property type="evidence" value="ECO:0007669"/>
    <property type="project" value="TreeGrafter"/>
</dbReference>
<dbReference type="GO" id="GO:0003774">
    <property type="term" value="F:cytoskeletal motor activity"/>
    <property type="evidence" value="ECO:0007669"/>
    <property type="project" value="UniProtKB-UniRule"/>
</dbReference>
<reference evidence="8" key="1">
    <citation type="journal article" date="2017" name="Nat. Commun.">
        <title>The North American bullfrog draft genome provides insight into hormonal regulation of long noncoding RNA.</title>
        <authorList>
            <person name="Hammond S.A."/>
            <person name="Warren R.L."/>
            <person name="Vandervalk B.P."/>
            <person name="Kucuk E."/>
            <person name="Khan H."/>
            <person name="Gibb E.A."/>
            <person name="Pandoh P."/>
            <person name="Kirk H."/>
            <person name="Zhao Y."/>
            <person name="Jones M."/>
            <person name="Mungall A.J."/>
            <person name="Coope R."/>
            <person name="Pleasance S."/>
            <person name="Moore R.A."/>
            <person name="Holt R.A."/>
            <person name="Round J.M."/>
            <person name="Ohora S."/>
            <person name="Walle B.V."/>
            <person name="Veldhoen N."/>
            <person name="Helbing C.C."/>
            <person name="Birol I."/>
        </authorList>
    </citation>
    <scope>NUCLEOTIDE SEQUENCE [LARGE SCALE GENOMIC DNA]</scope>
</reference>
<dbReference type="SMART" id="SM00242">
    <property type="entry name" value="MYSc"/>
    <property type="match status" value="1"/>
</dbReference>
<dbReference type="Proteomes" id="UP000228934">
    <property type="component" value="Unassembled WGS sequence"/>
</dbReference>
<comment type="caution">
    <text evidence="5">Lacks conserved residue(s) required for the propagation of feature annotation.</text>
</comment>
<dbReference type="PANTHER" id="PTHR46049:SF4">
    <property type="entry name" value="UNCONVENTIONAL MYOSIN-X"/>
    <property type="match status" value="1"/>
</dbReference>
<protein>
    <recommendedName>
        <fullName evidence="6">Myosin motor domain-containing protein</fullName>
    </recommendedName>
</protein>
<dbReference type="GO" id="GO:0003779">
    <property type="term" value="F:actin binding"/>
    <property type="evidence" value="ECO:0007669"/>
    <property type="project" value="UniProtKB-KW"/>
</dbReference>
<organism evidence="7 8">
    <name type="scientific">Aquarana catesbeiana</name>
    <name type="common">American bullfrog</name>
    <name type="synonym">Rana catesbeiana</name>
    <dbReference type="NCBI Taxonomy" id="8400"/>
    <lineage>
        <taxon>Eukaryota</taxon>
        <taxon>Metazoa</taxon>
        <taxon>Chordata</taxon>
        <taxon>Craniata</taxon>
        <taxon>Vertebrata</taxon>
        <taxon>Euteleostomi</taxon>
        <taxon>Amphibia</taxon>
        <taxon>Batrachia</taxon>
        <taxon>Anura</taxon>
        <taxon>Neobatrachia</taxon>
        <taxon>Ranoidea</taxon>
        <taxon>Ranidae</taxon>
        <taxon>Aquarana</taxon>
    </lineage>
</organism>
<comment type="similarity">
    <text evidence="5">Belongs to the TRAFAC class myosin-kinesin ATPase superfamily. Myosin family.</text>
</comment>
<evidence type="ECO:0000256" key="1">
    <source>
        <dbReference type="ARBA" id="ARBA00022741"/>
    </source>
</evidence>
<dbReference type="InterPro" id="IPR001609">
    <property type="entry name" value="Myosin_head_motor_dom-like"/>
</dbReference>
<dbReference type="GO" id="GO:0005524">
    <property type="term" value="F:ATP binding"/>
    <property type="evidence" value="ECO:0007669"/>
    <property type="project" value="UniProtKB-UniRule"/>
</dbReference>
<keyword evidence="8" id="KW-1185">Reference proteome</keyword>
<keyword evidence="1 5" id="KW-0547">Nucleotide-binding</keyword>
<dbReference type="SUPFAM" id="SSF52540">
    <property type="entry name" value="P-loop containing nucleoside triphosphate hydrolases"/>
    <property type="match status" value="1"/>
</dbReference>
<evidence type="ECO:0000256" key="3">
    <source>
        <dbReference type="ARBA" id="ARBA00023123"/>
    </source>
</evidence>
<proteinExistence type="inferred from homology"/>
<evidence type="ECO:0000256" key="2">
    <source>
        <dbReference type="ARBA" id="ARBA00022840"/>
    </source>
</evidence>
<keyword evidence="2 5" id="KW-0067">ATP-binding</keyword>
<evidence type="ECO:0000313" key="7">
    <source>
        <dbReference type="EMBL" id="PIO25849.1"/>
    </source>
</evidence>
<gene>
    <name evidence="7" type="ORF">AB205_0009330</name>
</gene>
<keyword evidence="3 5" id="KW-0518">Myosin</keyword>
<dbReference type="Gene3D" id="3.40.850.10">
    <property type="entry name" value="Kinesin motor domain"/>
    <property type="match status" value="1"/>
</dbReference>
<dbReference type="PANTHER" id="PTHR46049">
    <property type="entry name" value="AGAP003327-PA"/>
    <property type="match status" value="1"/>
</dbReference>
<dbReference type="EMBL" id="KV946377">
    <property type="protein sequence ID" value="PIO25849.1"/>
    <property type="molecule type" value="Genomic_DNA"/>
</dbReference>
<sequence length="209" mass="22900">MSLLADLHEAAIMLNLHLRYQQDKIYTNIGSILASVNPYKQIAGLYDESTVDLYSRHHFGELPPHIFAIANECYRCLWKRHDSQCVLISGESGAGKTESTKLLMKFLSSMSQNCAGGGNQTTVEKAIMESSPILEAFGNAKTVYNNNSSRFGKFIQLHFSQQGHIQGGRMVDCILLSGSGVLAVLLGAAHSFVGDSQMNLFFILPVAGR</sequence>
<keyword evidence="4 5" id="KW-0505">Motor protein</keyword>
<dbReference type="InterPro" id="IPR027417">
    <property type="entry name" value="P-loop_NTPase"/>
</dbReference>
<feature type="non-terminal residue" evidence="7">
    <location>
        <position position="209"/>
    </location>
</feature>
<evidence type="ECO:0000313" key="8">
    <source>
        <dbReference type="Proteomes" id="UP000228934"/>
    </source>
</evidence>
<dbReference type="OrthoDB" id="10055605at2759"/>
<feature type="binding site" evidence="5">
    <location>
        <begin position="90"/>
        <end position="97"/>
    </location>
    <ligand>
        <name>ATP</name>
        <dbReference type="ChEBI" id="CHEBI:30616"/>
    </ligand>
</feature>
<dbReference type="PROSITE" id="PS51456">
    <property type="entry name" value="MYOSIN_MOTOR"/>
    <property type="match status" value="1"/>
</dbReference>
<dbReference type="Pfam" id="PF00063">
    <property type="entry name" value="Myosin_head"/>
    <property type="match status" value="1"/>
</dbReference>
<dbReference type="PRINTS" id="PR00193">
    <property type="entry name" value="MYOSINHEAVY"/>
</dbReference>